<evidence type="ECO:0000256" key="2">
    <source>
        <dbReference type="SAM" id="Phobius"/>
    </source>
</evidence>
<name>T1KF15_TETUR</name>
<dbReference type="CTD" id="5624"/>
<feature type="compositionally biased region" description="Polar residues" evidence="1">
    <location>
        <begin position="56"/>
        <end position="67"/>
    </location>
</feature>
<sequence>MLNFGSKQYHHILLTMVVVVIVSTIVSARYLPTRNDDTRKEQIKELLRMFLEASNSSPDVDSIQGTAKRSPGSLFDYRGTNNPSYLIKRTAIEEVPSGDLAA</sequence>
<reference evidence="3" key="2">
    <citation type="submission" date="2015-06" db="UniProtKB">
        <authorList>
            <consortium name="EnsemblMetazoa"/>
        </authorList>
    </citation>
    <scope>IDENTIFICATION</scope>
</reference>
<proteinExistence type="predicted"/>
<evidence type="ECO:0000256" key="1">
    <source>
        <dbReference type="SAM" id="MobiDB-lite"/>
    </source>
</evidence>
<dbReference type="KEGG" id="tut:107363644"/>
<evidence type="ECO:0000313" key="3">
    <source>
        <dbReference type="EnsemblMetazoa" id="tetur10g01490.1"/>
    </source>
</evidence>
<dbReference type="EMBL" id="CAEY01000030">
    <property type="status" value="NOT_ANNOTATED_CDS"/>
    <property type="molecule type" value="Genomic_DNA"/>
</dbReference>
<organism evidence="3 4">
    <name type="scientific">Tetranychus urticae</name>
    <name type="common">Two-spotted spider mite</name>
    <dbReference type="NCBI Taxonomy" id="32264"/>
    <lineage>
        <taxon>Eukaryota</taxon>
        <taxon>Metazoa</taxon>
        <taxon>Ecdysozoa</taxon>
        <taxon>Arthropoda</taxon>
        <taxon>Chelicerata</taxon>
        <taxon>Arachnida</taxon>
        <taxon>Acari</taxon>
        <taxon>Acariformes</taxon>
        <taxon>Trombidiformes</taxon>
        <taxon>Prostigmata</taxon>
        <taxon>Eleutherengona</taxon>
        <taxon>Raphignathae</taxon>
        <taxon>Tetranychoidea</taxon>
        <taxon>Tetranychidae</taxon>
        <taxon>Tetranychus</taxon>
    </lineage>
</organism>
<dbReference type="GeneID" id="107363644"/>
<evidence type="ECO:0000313" key="4">
    <source>
        <dbReference type="Proteomes" id="UP000015104"/>
    </source>
</evidence>
<feature type="region of interest" description="Disordered" evidence="1">
    <location>
        <begin position="56"/>
        <end position="76"/>
    </location>
</feature>
<accession>T1KF15</accession>
<reference evidence="4" key="1">
    <citation type="submission" date="2011-08" db="EMBL/GenBank/DDBJ databases">
        <authorList>
            <person name="Rombauts S."/>
        </authorList>
    </citation>
    <scope>NUCLEOTIDE SEQUENCE</scope>
    <source>
        <strain evidence="4">London</strain>
    </source>
</reference>
<keyword evidence="2" id="KW-0812">Transmembrane</keyword>
<dbReference type="HOGENOM" id="CLU_2280934_0_0_1"/>
<protein>
    <submittedName>
        <fullName evidence="3">Uncharacterized protein</fullName>
    </submittedName>
</protein>
<dbReference type="OrthoDB" id="6413377at2759"/>
<keyword evidence="4" id="KW-1185">Reference proteome</keyword>
<dbReference type="Proteomes" id="UP000015104">
    <property type="component" value="Unassembled WGS sequence"/>
</dbReference>
<keyword evidence="2" id="KW-0472">Membrane</keyword>
<dbReference type="RefSeq" id="XP_025016906.1">
    <property type="nucleotide sequence ID" value="XM_025161138.1"/>
</dbReference>
<dbReference type="AlphaFoldDB" id="T1KF15"/>
<keyword evidence="2" id="KW-1133">Transmembrane helix</keyword>
<dbReference type="EnsemblMetazoa" id="tetur10g01490.1">
    <property type="protein sequence ID" value="tetur10g01490.1"/>
    <property type="gene ID" value="tetur10g01490"/>
</dbReference>
<feature type="transmembrane region" description="Helical" evidence="2">
    <location>
        <begin position="12"/>
        <end position="31"/>
    </location>
</feature>